<dbReference type="HOGENOM" id="CLU_3371948_0_0_9"/>
<proteinExistence type="predicted"/>
<evidence type="ECO:0000313" key="1">
    <source>
        <dbReference type="EMBL" id="ACM12235.1"/>
    </source>
</evidence>
<sequence>MKYNEFYEKMKIELNAKYFMLNSKIHFEGNVYND</sequence>
<dbReference type="Proteomes" id="UP000000441">
    <property type="component" value="Chromosome"/>
</dbReference>
<organism evidence="1 2">
    <name type="scientific">Bacillus cereus (strain Q1)</name>
    <dbReference type="NCBI Taxonomy" id="361100"/>
    <lineage>
        <taxon>Bacteria</taxon>
        <taxon>Bacillati</taxon>
        <taxon>Bacillota</taxon>
        <taxon>Bacilli</taxon>
        <taxon>Bacillales</taxon>
        <taxon>Bacillaceae</taxon>
        <taxon>Bacillus</taxon>
        <taxon>Bacillus cereus group</taxon>
    </lineage>
</organism>
<dbReference type="EMBL" id="CP000227">
    <property type="protein sequence ID" value="ACM12235.1"/>
    <property type="molecule type" value="Genomic_DNA"/>
</dbReference>
<evidence type="ECO:0000313" key="2">
    <source>
        <dbReference type="Proteomes" id="UP000000441"/>
    </source>
</evidence>
<dbReference type="AlphaFoldDB" id="B9IX25"/>
<dbReference type="KEGG" id="bcq:BCQ_1807"/>
<name>B9IX25_BACCQ</name>
<reference evidence="1 2" key="1">
    <citation type="journal article" date="2009" name="J. Bacteriol.">
        <title>Complete genome sequence of the extremophilic Bacillus cereus strain Q1 with industrial applications.</title>
        <authorList>
            <person name="Xiong Z."/>
            <person name="Jiang Y."/>
            <person name="Qi D."/>
            <person name="Lu H."/>
            <person name="Yang F."/>
            <person name="Yang J."/>
            <person name="Chen L."/>
            <person name="Sun L."/>
            <person name="Xu X."/>
            <person name="Xue Y."/>
            <person name="Zhu Y."/>
            <person name="Jin Q."/>
        </authorList>
    </citation>
    <scope>NUCLEOTIDE SEQUENCE [LARGE SCALE GENOMIC DNA]</scope>
    <source>
        <strain evidence="1 2">Q1</strain>
    </source>
</reference>
<accession>B9IX25</accession>
<protein>
    <submittedName>
        <fullName evidence="1">Uncharacterized protein</fullName>
    </submittedName>
</protein>
<gene>
    <name evidence="1" type="ordered locus">BCQ_1807</name>
</gene>